<proteinExistence type="predicted"/>
<gene>
    <name evidence="1" type="ORF">DUI87_29015</name>
</gene>
<comment type="caution">
    <text evidence="1">The sequence shown here is derived from an EMBL/GenBank/DDBJ whole genome shotgun (WGS) entry which is preliminary data.</text>
</comment>
<protein>
    <submittedName>
        <fullName evidence="1">Uncharacterized protein</fullName>
    </submittedName>
</protein>
<dbReference type="AlphaFoldDB" id="A0A3M0J622"/>
<keyword evidence="2" id="KW-1185">Reference proteome</keyword>
<name>A0A3M0J622_HIRRU</name>
<organism evidence="1 2">
    <name type="scientific">Hirundo rustica rustica</name>
    <dbReference type="NCBI Taxonomy" id="333673"/>
    <lineage>
        <taxon>Eukaryota</taxon>
        <taxon>Metazoa</taxon>
        <taxon>Chordata</taxon>
        <taxon>Craniata</taxon>
        <taxon>Vertebrata</taxon>
        <taxon>Euteleostomi</taxon>
        <taxon>Archelosauria</taxon>
        <taxon>Archosauria</taxon>
        <taxon>Dinosauria</taxon>
        <taxon>Saurischia</taxon>
        <taxon>Theropoda</taxon>
        <taxon>Coelurosauria</taxon>
        <taxon>Aves</taxon>
        <taxon>Neognathae</taxon>
        <taxon>Neoaves</taxon>
        <taxon>Telluraves</taxon>
        <taxon>Australaves</taxon>
        <taxon>Passeriformes</taxon>
        <taxon>Sylvioidea</taxon>
        <taxon>Hirundinidae</taxon>
        <taxon>Hirundo</taxon>
    </lineage>
</organism>
<dbReference type="Proteomes" id="UP000269221">
    <property type="component" value="Unassembled WGS sequence"/>
</dbReference>
<evidence type="ECO:0000313" key="2">
    <source>
        <dbReference type="Proteomes" id="UP000269221"/>
    </source>
</evidence>
<dbReference type="EMBL" id="QRBI01000197">
    <property type="protein sequence ID" value="RMB94209.1"/>
    <property type="molecule type" value="Genomic_DNA"/>
</dbReference>
<accession>A0A3M0J622</accession>
<evidence type="ECO:0000313" key="1">
    <source>
        <dbReference type="EMBL" id="RMB94209.1"/>
    </source>
</evidence>
<reference evidence="1 2" key="1">
    <citation type="submission" date="2018-07" db="EMBL/GenBank/DDBJ databases">
        <title>A high quality draft genome assembly of the barn swallow (H. rustica rustica).</title>
        <authorList>
            <person name="Formenti G."/>
            <person name="Chiara M."/>
            <person name="Poveda L."/>
            <person name="Francoijs K.-J."/>
            <person name="Bonisoli-Alquati A."/>
            <person name="Canova L."/>
            <person name="Gianfranceschi L."/>
            <person name="Horner D.S."/>
            <person name="Saino N."/>
        </authorList>
    </citation>
    <scope>NUCLEOTIDE SEQUENCE [LARGE SCALE GENOMIC DNA]</scope>
    <source>
        <strain evidence="1">Chelidonia</strain>
        <tissue evidence="1">Blood</tissue>
    </source>
</reference>
<sequence length="284" mass="32147">MTTAFDQYHKDLNTGDDAKMAVETPRVLRIHGMLFPGLAPSLRSKQYFHNWDLLQEKIQQTFPQLGSAAGEIQQTFPQLGSAAAEDPTNISTTGICCCRRSNKHFHNWDLLLQKIQQTFPQLGSAAGEDPTNISTTGICRRRSTNISTTGICRRRSNKHFQNWDLLQEKIQNNNICRRRSTTFPQLGSAAAEDPTNISRTDLLQRRSKHFHNGEGEGLSTTGICCRRSNKRFHNWDLLQEKIQITFPELGSTAGEAKSHFHSWDLLQEKPRAASDFSKPTVHTE</sequence>